<evidence type="ECO:0000256" key="5">
    <source>
        <dbReference type="ARBA" id="ARBA00022692"/>
    </source>
</evidence>
<dbReference type="InParanoid" id="A0A1Y2DML9"/>
<dbReference type="InterPro" id="IPR026895">
    <property type="entry name" value="EMC1"/>
</dbReference>
<organism evidence="15 16">
    <name type="scientific">Pseudomassariella vexata</name>
    <dbReference type="NCBI Taxonomy" id="1141098"/>
    <lineage>
        <taxon>Eukaryota</taxon>
        <taxon>Fungi</taxon>
        <taxon>Dikarya</taxon>
        <taxon>Ascomycota</taxon>
        <taxon>Pezizomycotina</taxon>
        <taxon>Sordariomycetes</taxon>
        <taxon>Xylariomycetidae</taxon>
        <taxon>Amphisphaeriales</taxon>
        <taxon>Pseudomassariaceae</taxon>
        <taxon>Pseudomassariella</taxon>
    </lineage>
</organism>
<keyword evidence="8 11" id="KW-1133">Transmembrane helix</keyword>
<proteinExistence type="inferred from homology"/>
<dbReference type="Pfam" id="PF07774">
    <property type="entry name" value="EMC1_C"/>
    <property type="match status" value="1"/>
</dbReference>
<dbReference type="AlphaFoldDB" id="A0A1Y2DML9"/>
<evidence type="ECO:0000256" key="1">
    <source>
        <dbReference type="ARBA" id="ARBA00004115"/>
    </source>
</evidence>
<feature type="transmembrane region" description="Helical" evidence="11">
    <location>
        <begin position="936"/>
        <end position="956"/>
    </location>
</feature>
<evidence type="ECO:0000313" key="16">
    <source>
        <dbReference type="Proteomes" id="UP000193689"/>
    </source>
</evidence>
<evidence type="ECO:0000313" key="15">
    <source>
        <dbReference type="EMBL" id="ORY60507.1"/>
    </source>
</evidence>
<keyword evidence="16" id="KW-1185">Reference proteome</keyword>
<evidence type="ECO:0000256" key="3">
    <source>
        <dbReference type="ARBA" id="ARBA00011276"/>
    </source>
</evidence>
<comment type="subunit">
    <text evidence="3">Component of the ER membrane protein complex (EMC).</text>
</comment>
<feature type="domain" description="ER membrane protein complex subunit 1 C-terminal" evidence="13">
    <location>
        <begin position="740"/>
        <end position="965"/>
    </location>
</feature>
<dbReference type="GO" id="GO:0034975">
    <property type="term" value="P:protein folding in endoplasmic reticulum"/>
    <property type="evidence" value="ECO:0007669"/>
    <property type="project" value="TreeGrafter"/>
</dbReference>
<protein>
    <recommendedName>
        <fullName evidence="4">ER membrane protein complex subunit 1</fullName>
    </recommendedName>
</protein>
<keyword evidence="7" id="KW-0256">Endoplasmic reticulum</keyword>
<evidence type="ECO:0000259" key="13">
    <source>
        <dbReference type="Pfam" id="PF07774"/>
    </source>
</evidence>
<dbReference type="GO" id="GO:0072546">
    <property type="term" value="C:EMC complex"/>
    <property type="evidence" value="ECO:0007669"/>
    <property type="project" value="InterPro"/>
</dbReference>
<evidence type="ECO:0000256" key="8">
    <source>
        <dbReference type="ARBA" id="ARBA00022989"/>
    </source>
</evidence>
<keyword evidence="5 11" id="KW-0812">Transmembrane</keyword>
<dbReference type="OrthoDB" id="28092at2759"/>
<dbReference type="Gene3D" id="2.130.10.10">
    <property type="entry name" value="YVTN repeat-like/Quinoprotein amine dehydrogenase"/>
    <property type="match status" value="1"/>
</dbReference>
<keyword evidence="10" id="KW-0325">Glycoprotein</keyword>
<comment type="similarity">
    <text evidence="2">Belongs to the EMC1 family.</text>
</comment>
<dbReference type="EMBL" id="MCFJ01000011">
    <property type="protein sequence ID" value="ORY60507.1"/>
    <property type="molecule type" value="Genomic_DNA"/>
</dbReference>
<evidence type="ECO:0000256" key="10">
    <source>
        <dbReference type="ARBA" id="ARBA00023180"/>
    </source>
</evidence>
<sequence>MHLSLQALSVSILLALPATVRAVFQDEVGHIDYHHELLGVPQRETTFFHRPRREEKASLLYTLSDLGVLGAVNPSTGAIVWRHLLNGNITNGGGHLRAGEDATWVASALGSSVNTWDSMTGRNVWSLNFDGKVKDLEIMELTEHGQKDILVLFEEQGCIVARRIHGNEGHVVWEFREVTGDIPLQVSTNAEKVFVISLHGTLLSYNLKVAVLDTLTGKKLDEISIGTKGEVQGEQDVIMVGANSAAPIVAWTDNTFTKLKINVLGTKNKQEFPLVGETTSVEIHAPHLIQSQPHFLVQSRTKLANKADVFHIDLKSKAITKAYDLPLLDGESVFSTSSSASNVYFTRVTPNEVIITSSMSHGILGRWPLLAGDVKLEALHGVSEVIKKSEDSFAVRTAIVTDSDDWTLIRNGEVAWTRFEGLSGAVVATWAEIPESEDLAKTLDAEAHSNPLSAYIHRVKRHVNDLQYLPAFLQSIPGRLLSSIVGSDILKSDTALTRDSFGFNKLVVLATRRGKLYGLDAGNQGHIVWSKTARETPSTKPWDVKVIHADDTKGFVTVRGANGEYIIVRSDTGKTVESMPAGMWPPLQSAALVDSAAGPWLLPIGINGKIGEIPLQWAPKQTVVVRSGSNELWGVTFEPKDDQQAIEVPAWSFTPPAGQNIVNVATRSTHDPVASIGRVLGDRSVKYKYLNPNTIVVSAIDEKAASLSVYLLDSVSGQILNFATYEGVDPNKEVTCVINENWFACSFFGQYMIRDAQAQSSLKGYQLVITDLYDSDLTNDRGPQVFSSLDPVDTPTGPILPSAVSKTFIVSGPINALAVTQTRQGITTRQLLAYAPNDHSIVGIPRQVIEPRRPVGRDPTPAELEEGLSKYSPVIELDSRMMITHQRDVIGVEKIITAPAILESTSLVCAYGIDIFGTRVAPSFAFDILGKGFNKVSLVGTVIALSIGVLALGPMVRKKQINMRWQTIG</sequence>
<dbReference type="InterPro" id="IPR015943">
    <property type="entry name" value="WD40/YVTN_repeat-like_dom_sf"/>
</dbReference>
<comment type="caution">
    <text evidence="15">The sequence shown here is derived from an EMBL/GenBank/DDBJ whole genome shotgun (WGS) entry which is preliminary data.</text>
</comment>
<dbReference type="SUPFAM" id="SSF50998">
    <property type="entry name" value="Quinoprotein alcohol dehydrogenase-like"/>
    <property type="match status" value="1"/>
</dbReference>
<dbReference type="Proteomes" id="UP000193689">
    <property type="component" value="Unassembled WGS sequence"/>
</dbReference>
<evidence type="ECO:0000256" key="4">
    <source>
        <dbReference type="ARBA" id="ARBA00020824"/>
    </source>
</evidence>
<evidence type="ECO:0000256" key="6">
    <source>
        <dbReference type="ARBA" id="ARBA00022729"/>
    </source>
</evidence>
<dbReference type="Pfam" id="PF25293">
    <property type="entry name" value="Beta-prop_EMC1_N"/>
    <property type="match status" value="1"/>
</dbReference>
<dbReference type="STRING" id="1141098.A0A1Y2DML9"/>
<name>A0A1Y2DML9_9PEZI</name>
<feature type="signal peptide" evidence="12">
    <location>
        <begin position="1"/>
        <end position="22"/>
    </location>
</feature>
<evidence type="ECO:0000256" key="2">
    <source>
        <dbReference type="ARBA" id="ARBA00007904"/>
    </source>
</evidence>
<keyword evidence="6 12" id="KW-0732">Signal</keyword>
<feature type="chain" id="PRO_5012440709" description="ER membrane protein complex subunit 1" evidence="12">
    <location>
        <begin position="23"/>
        <end position="969"/>
    </location>
</feature>
<dbReference type="InterPro" id="IPR011678">
    <property type="entry name" value="EMC1_C"/>
</dbReference>
<reference evidence="15 16" key="1">
    <citation type="submission" date="2016-07" db="EMBL/GenBank/DDBJ databases">
        <title>Pervasive Adenine N6-methylation of Active Genes in Fungi.</title>
        <authorList>
            <consortium name="DOE Joint Genome Institute"/>
            <person name="Mondo S.J."/>
            <person name="Dannebaum R.O."/>
            <person name="Kuo R.C."/>
            <person name="Labutti K."/>
            <person name="Haridas S."/>
            <person name="Kuo A."/>
            <person name="Salamov A."/>
            <person name="Ahrendt S.R."/>
            <person name="Lipzen A."/>
            <person name="Sullivan W."/>
            <person name="Andreopoulos W.B."/>
            <person name="Clum A."/>
            <person name="Lindquist E."/>
            <person name="Daum C."/>
            <person name="Ramamoorthy G.K."/>
            <person name="Gryganskyi A."/>
            <person name="Culley D."/>
            <person name="Magnuson J.K."/>
            <person name="James T.Y."/>
            <person name="O'Malley M.A."/>
            <person name="Stajich J.E."/>
            <person name="Spatafora J.W."/>
            <person name="Visel A."/>
            <person name="Grigoriev I.V."/>
        </authorList>
    </citation>
    <scope>NUCLEOTIDE SEQUENCE [LARGE SCALE GENOMIC DNA]</scope>
    <source>
        <strain evidence="15 16">CBS 129021</strain>
    </source>
</reference>
<dbReference type="PANTHER" id="PTHR21573">
    <property type="entry name" value="ER MEMBRANE PROTEIN COMPLEX SUBUNIT 1"/>
    <property type="match status" value="1"/>
</dbReference>
<dbReference type="InterPro" id="IPR011047">
    <property type="entry name" value="Quinoprotein_ADH-like_sf"/>
</dbReference>
<dbReference type="FunCoup" id="A0A1Y2DML9">
    <property type="interactions" value="770"/>
</dbReference>
<feature type="domain" description="EMC1 first beta-propeller" evidence="14">
    <location>
        <begin position="22"/>
        <end position="419"/>
    </location>
</feature>
<dbReference type="GeneID" id="63773528"/>
<evidence type="ECO:0000256" key="9">
    <source>
        <dbReference type="ARBA" id="ARBA00023136"/>
    </source>
</evidence>
<evidence type="ECO:0000256" key="12">
    <source>
        <dbReference type="SAM" id="SignalP"/>
    </source>
</evidence>
<accession>A0A1Y2DML9</accession>
<evidence type="ECO:0000259" key="14">
    <source>
        <dbReference type="Pfam" id="PF25293"/>
    </source>
</evidence>
<dbReference type="RefSeq" id="XP_040712734.1">
    <property type="nucleotide sequence ID" value="XM_040857316.1"/>
</dbReference>
<comment type="subcellular location">
    <subcellularLocation>
        <location evidence="1">Endoplasmic reticulum membrane</location>
        <topology evidence="1">Single-pass type I membrane protein</topology>
    </subcellularLocation>
</comment>
<gene>
    <name evidence="15" type="ORF">BCR38DRAFT_373913</name>
</gene>
<evidence type="ECO:0000256" key="11">
    <source>
        <dbReference type="SAM" id="Phobius"/>
    </source>
</evidence>
<evidence type="ECO:0000256" key="7">
    <source>
        <dbReference type="ARBA" id="ARBA00022824"/>
    </source>
</evidence>
<dbReference type="InterPro" id="IPR058545">
    <property type="entry name" value="Beta-prop_EMC1_1st"/>
</dbReference>
<dbReference type="PANTHER" id="PTHR21573:SF0">
    <property type="entry name" value="ER MEMBRANE PROTEIN COMPLEX SUBUNIT 1"/>
    <property type="match status" value="1"/>
</dbReference>
<keyword evidence="9 11" id="KW-0472">Membrane</keyword>